<dbReference type="Proteomes" id="UP000186336">
    <property type="component" value="Chromosome"/>
</dbReference>
<reference evidence="6 7" key="1">
    <citation type="submission" date="2017-01" db="EMBL/GenBank/DDBJ databases">
        <title>Complete genome of Tateyamaria omphalii DOK1-4 isolated from seawater in Dokdo.</title>
        <authorList>
            <person name="Kim J.H."/>
            <person name="Chi W.-J."/>
        </authorList>
    </citation>
    <scope>NUCLEOTIDE SEQUENCE [LARGE SCALE GENOMIC DNA]</scope>
    <source>
        <strain evidence="6 7">DOK1-4</strain>
    </source>
</reference>
<dbReference type="CDD" id="cd00156">
    <property type="entry name" value="REC"/>
    <property type="match status" value="1"/>
</dbReference>
<dbReference type="SUPFAM" id="SSF52172">
    <property type="entry name" value="CheY-like"/>
    <property type="match status" value="2"/>
</dbReference>
<dbReference type="GO" id="GO:0000160">
    <property type="term" value="P:phosphorelay signal transduction system"/>
    <property type="evidence" value="ECO:0007669"/>
    <property type="project" value="InterPro"/>
</dbReference>
<feature type="domain" description="Response regulatory" evidence="4">
    <location>
        <begin position="4"/>
        <end position="120"/>
    </location>
</feature>
<dbReference type="SMART" id="SM00267">
    <property type="entry name" value="GGDEF"/>
    <property type="match status" value="1"/>
</dbReference>
<evidence type="ECO:0000259" key="5">
    <source>
        <dbReference type="PROSITE" id="PS50887"/>
    </source>
</evidence>
<dbReference type="KEGG" id="tom:BWR18_09675"/>
<evidence type="ECO:0000256" key="3">
    <source>
        <dbReference type="PROSITE-ProRule" id="PRU00169"/>
    </source>
</evidence>
<dbReference type="Gene3D" id="3.40.50.2300">
    <property type="match status" value="1"/>
</dbReference>
<dbReference type="STRING" id="299262.BWR18_09675"/>
<dbReference type="GO" id="GO:0005886">
    <property type="term" value="C:plasma membrane"/>
    <property type="evidence" value="ECO:0007669"/>
    <property type="project" value="TreeGrafter"/>
</dbReference>
<dbReference type="EC" id="2.7.7.65" evidence="1"/>
<dbReference type="SUPFAM" id="SSF55073">
    <property type="entry name" value="Nucleotide cyclase"/>
    <property type="match status" value="1"/>
</dbReference>
<comment type="caution">
    <text evidence="3">Lacks conserved residue(s) required for the propagation of feature annotation.</text>
</comment>
<dbReference type="CDD" id="cd01949">
    <property type="entry name" value="GGDEF"/>
    <property type="match status" value="1"/>
</dbReference>
<evidence type="ECO:0000313" key="7">
    <source>
        <dbReference type="Proteomes" id="UP000186336"/>
    </source>
</evidence>
<dbReference type="InterPro" id="IPR043128">
    <property type="entry name" value="Rev_trsase/Diguanyl_cyclase"/>
</dbReference>
<dbReference type="FunFam" id="3.30.70.270:FF:000001">
    <property type="entry name" value="Diguanylate cyclase domain protein"/>
    <property type="match status" value="1"/>
</dbReference>
<name>A0A1P8N0E2_9RHOB</name>
<dbReference type="GO" id="GO:1902201">
    <property type="term" value="P:negative regulation of bacterial-type flagellum-dependent cell motility"/>
    <property type="evidence" value="ECO:0007669"/>
    <property type="project" value="TreeGrafter"/>
</dbReference>
<dbReference type="Pfam" id="PF00072">
    <property type="entry name" value="Response_reg"/>
    <property type="match status" value="1"/>
</dbReference>
<dbReference type="GO" id="GO:0052621">
    <property type="term" value="F:diguanylate cyclase activity"/>
    <property type="evidence" value="ECO:0007669"/>
    <property type="project" value="UniProtKB-EC"/>
</dbReference>
<dbReference type="Gene3D" id="3.30.70.270">
    <property type="match status" value="1"/>
</dbReference>
<sequence length="465" mass="50428">MHGKVLLIDPIATNRIVLRVKLAACHYNMAQAASVAEAMQVMGLETPDLILCATDLPDGDPLRLLRRMRKAGFSNKVPVIALSGSDDDSERLRLLAGGVDDVMQKPINDALLLARTRSIIRAYATASEWTLREGTSRALGFAEAATAFAPEQSVRIIARDMEQAEPWAEALRTRMSARITFARPATAVADLEPGQAPDAMLLVVGPNEEPQMLQLLATVRSQASTRHCAILAVLGSEHMALGAQMLDMGANDLMRNTRTADEMALRLEALLNRKRVTDALRDTVRSGIEAAVIDPLTGLHNRRYAMPHLARIADRAARTGKPYAVMVADMDHFKRINDTLGHAAGDAVLVETARRLRENLRAVDLIARIGGEEFLIVLPGAGLSNARKAAKRLCAMIEATPFDVPDQVTQVKATMSIGMTVVDPTRGTKTAVHHTPEALLDRADKALYGAKAEGRNRVTLDRSAA</sequence>
<protein>
    <recommendedName>
        <fullName evidence="1">diguanylate cyclase</fullName>
        <ecNumber evidence="1">2.7.7.65</ecNumber>
    </recommendedName>
</protein>
<dbReference type="InterPro" id="IPR050469">
    <property type="entry name" value="Diguanylate_Cyclase"/>
</dbReference>
<dbReference type="EMBL" id="CP019312">
    <property type="protein sequence ID" value="APX13807.1"/>
    <property type="molecule type" value="Genomic_DNA"/>
</dbReference>
<organism evidence="6 7">
    <name type="scientific">Tateyamaria omphalii</name>
    <dbReference type="NCBI Taxonomy" id="299262"/>
    <lineage>
        <taxon>Bacteria</taxon>
        <taxon>Pseudomonadati</taxon>
        <taxon>Pseudomonadota</taxon>
        <taxon>Alphaproteobacteria</taxon>
        <taxon>Rhodobacterales</taxon>
        <taxon>Roseobacteraceae</taxon>
        <taxon>Tateyamaria</taxon>
    </lineage>
</organism>
<dbReference type="PANTHER" id="PTHR45138">
    <property type="entry name" value="REGULATORY COMPONENTS OF SENSORY TRANSDUCTION SYSTEM"/>
    <property type="match status" value="1"/>
</dbReference>
<dbReference type="AlphaFoldDB" id="A0A1P8N0E2"/>
<dbReference type="SMART" id="SM00448">
    <property type="entry name" value="REC"/>
    <property type="match status" value="1"/>
</dbReference>
<comment type="catalytic activity">
    <reaction evidence="2">
        <text>2 GTP = 3',3'-c-di-GMP + 2 diphosphate</text>
        <dbReference type="Rhea" id="RHEA:24898"/>
        <dbReference type="ChEBI" id="CHEBI:33019"/>
        <dbReference type="ChEBI" id="CHEBI:37565"/>
        <dbReference type="ChEBI" id="CHEBI:58805"/>
        <dbReference type="EC" id="2.7.7.65"/>
    </reaction>
</comment>
<evidence type="ECO:0000256" key="2">
    <source>
        <dbReference type="ARBA" id="ARBA00034247"/>
    </source>
</evidence>
<feature type="domain" description="GGDEF" evidence="5">
    <location>
        <begin position="321"/>
        <end position="463"/>
    </location>
</feature>
<dbReference type="PANTHER" id="PTHR45138:SF9">
    <property type="entry name" value="DIGUANYLATE CYCLASE DGCM-RELATED"/>
    <property type="match status" value="1"/>
</dbReference>
<dbReference type="Pfam" id="PF00990">
    <property type="entry name" value="GGDEF"/>
    <property type="match status" value="1"/>
</dbReference>
<evidence type="ECO:0000256" key="1">
    <source>
        <dbReference type="ARBA" id="ARBA00012528"/>
    </source>
</evidence>
<keyword evidence="7" id="KW-1185">Reference proteome</keyword>
<dbReference type="InterPro" id="IPR011006">
    <property type="entry name" value="CheY-like_superfamily"/>
</dbReference>
<proteinExistence type="predicted"/>
<dbReference type="InterPro" id="IPR001789">
    <property type="entry name" value="Sig_transdc_resp-reg_receiver"/>
</dbReference>
<accession>A0A1P8N0E2</accession>
<gene>
    <name evidence="6" type="ORF">BWR18_09675</name>
</gene>
<dbReference type="InterPro" id="IPR000160">
    <property type="entry name" value="GGDEF_dom"/>
</dbReference>
<dbReference type="GO" id="GO:0043709">
    <property type="term" value="P:cell adhesion involved in single-species biofilm formation"/>
    <property type="evidence" value="ECO:0007669"/>
    <property type="project" value="TreeGrafter"/>
</dbReference>
<dbReference type="InterPro" id="IPR029787">
    <property type="entry name" value="Nucleotide_cyclase"/>
</dbReference>
<evidence type="ECO:0000259" key="4">
    <source>
        <dbReference type="PROSITE" id="PS50110"/>
    </source>
</evidence>
<dbReference type="PROSITE" id="PS50887">
    <property type="entry name" value="GGDEF"/>
    <property type="match status" value="1"/>
</dbReference>
<evidence type="ECO:0000313" key="6">
    <source>
        <dbReference type="EMBL" id="APX13807.1"/>
    </source>
</evidence>
<dbReference type="NCBIfam" id="TIGR00254">
    <property type="entry name" value="GGDEF"/>
    <property type="match status" value="1"/>
</dbReference>
<dbReference type="PROSITE" id="PS50110">
    <property type="entry name" value="RESPONSE_REGULATORY"/>
    <property type="match status" value="1"/>
</dbReference>